<keyword evidence="3" id="KW-1185">Reference proteome</keyword>
<sequence length="223" mass="25426">MESIYQKSSSTTKPFTVNLYHDGLFIVKPFKYTHGDFKVIDDVDFDGMLYVQMYDIIRRVALVSPTSLYFKLVDQPLVCLKPLKTDEDVGLFVKALYENGSIIDLYCEHNGYDIIGMIHDQLAPKDQLVKTAFKCNADDVAHTSYENLDDFKDIVDFEVEGEENVVFTRNTTDDPWLNKLVGNGTFIGQTDDATSNLGGRFNHEENDHEDDIVDPKFKAKPFV</sequence>
<dbReference type="Pfam" id="PF26130">
    <property type="entry name" value="PB1-like"/>
    <property type="match status" value="1"/>
</dbReference>
<gene>
    <name evidence="2" type="ORF">Tco_0974468</name>
</gene>
<name>A0ABQ5EBV0_9ASTR</name>
<feature type="domain" description="PB1-like" evidence="1">
    <location>
        <begin position="13"/>
        <end position="109"/>
    </location>
</feature>
<accession>A0ABQ5EBV0</accession>
<reference evidence="2" key="2">
    <citation type="submission" date="2022-01" db="EMBL/GenBank/DDBJ databases">
        <authorList>
            <person name="Yamashiro T."/>
            <person name="Shiraishi A."/>
            <person name="Satake H."/>
            <person name="Nakayama K."/>
        </authorList>
    </citation>
    <scope>NUCLEOTIDE SEQUENCE</scope>
</reference>
<dbReference type="Proteomes" id="UP001151760">
    <property type="component" value="Unassembled WGS sequence"/>
</dbReference>
<organism evidence="2 3">
    <name type="scientific">Tanacetum coccineum</name>
    <dbReference type="NCBI Taxonomy" id="301880"/>
    <lineage>
        <taxon>Eukaryota</taxon>
        <taxon>Viridiplantae</taxon>
        <taxon>Streptophyta</taxon>
        <taxon>Embryophyta</taxon>
        <taxon>Tracheophyta</taxon>
        <taxon>Spermatophyta</taxon>
        <taxon>Magnoliopsida</taxon>
        <taxon>eudicotyledons</taxon>
        <taxon>Gunneridae</taxon>
        <taxon>Pentapetalae</taxon>
        <taxon>asterids</taxon>
        <taxon>campanulids</taxon>
        <taxon>Asterales</taxon>
        <taxon>Asteraceae</taxon>
        <taxon>Asteroideae</taxon>
        <taxon>Anthemideae</taxon>
        <taxon>Anthemidinae</taxon>
        <taxon>Tanacetum</taxon>
    </lineage>
</organism>
<dbReference type="EMBL" id="BQNB010016143">
    <property type="protein sequence ID" value="GJT48311.1"/>
    <property type="molecule type" value="Genomic_DNA"/>
</dbReference>
<evidence type="ECO:0000259" key="1">
    <source>
        <dbReference type="Pfam" id="PF26130"/>
    </source>
</evidence>
<protein>
    <recommendedName>
        <fullName evidence="1">PB1-like domain-containing protein</fullName>
    </recommendedName>
</protein>
<comment type="caution">
    <text evidence="2">The sequence shown here is derived from an EMBL/GenBank/DDBJ whole genome shotgun (WGS) entry which is preliminary data.</text>
</comment>
<evidence type="ECO:0000313" key="3">
    <source>
        <dbReference type="Proteomes" id="UP001151760"/>
    </source>
</evidence>
<reference evidence="2" key="1">
    <citation type="journal article" date="2022" name="Int. J. Mol. Sci.">
        <title>Draft Genome of Tanacetum Coccineum: Genomic Comparison of Closely Related Tanacetum-Family Plants.</title>
        <authorList>
            <person name="Yamashiro T."/>
            <person name="Shiraishi A."/>
            <person name="Nakayama K."/>
            <person name="Satake H."/>
        </authorList>
    </citation>
    <scope>NUCLEOTIDE SEQUENCE</scope>
</reference>
<proteinExistence type="predicted"/>
<evidence type="ECO:0000313" key="2">
    <source>
        <dbReference type="EMBL" id="GJT48311.1"/>
    </source>
</evidence>
<dbReference type="InterPro" id="IPR058594">
    <property type="entry name" value="PB1-like_dom_pln"/>
</dbReference>